<reference evidence="1 2" key="1">
    <citation type="submission" date="2019-03" db="EMBL/GenBank/DDBJ databases">
        <title>Single cell metagenomics reveals metabolic interactions within the superorganism composed of flagellate Streblomastix strix and complex community of Bacteroidetes bacteria on its surface.</title>
        <authorList>
            <person name="Treitli S.C."/>
            <person name="Kolisko M."/>
            <person name="Husnik F."/>
            <person name="Keeling P."/>
            <person name="Hampl V."/>
        </authorList>
    </citation>
    <scope>NUCLEOTIDE SEQUENCE [LARGE SCALE GENOMIC DNA]</scope>
    <source>
        <strain evidence="1">ST1C</strain>
    </source>
</reference>
<proteinExistence type="predicted"/>
<organism evidence="1 2">
    <name type="scientific">Streblomastix strix</name>
    <dbReference type="NCBI Taxonomy" id="222440"/>
    <lineage>
        <taxon>Eukaryota</taxon>
        <taxon>Metamonada</taxon>
        <taxon>Preaxostyla</taxon>
        <taxon>Oxymonadida</taxon>
        <taxon>Streblomastigidae</taxon>
        <taxon>Streblomastix</taxon>
    </lineage>
</organism>
<evidence type="ECO:0000313" key="2">
    <source>
        <dbReference type="Proteomes" id="UP000324800"/>
    </source>
</evidence>
<accession>A0A5J4TH74</accession>
<dbReference type="EMBL" id="SNRW01031849">
    <property type="protein sequence ID" value="KAA6357143.1"/>
    <property type="molecule type" value="Genomic_DNA"/>
</dbReference>
<evidence type="ECO:0000313" key="1">
    <source>
        <dbReference type="EMBL" id="KAA6357143.1"/>
    </source>
</evidence>
<dbReference type="Proteomes" id="UP000324800">
    <property type="component" value="Unassembled WGS sequence"/>
</dbReference>
<gene>
    <name evidence="1" type="ORF">EZS28_047330</name>
</gene>
<protein>
    <submittedName>
        <fullName evidence="1">Uncharacterized protein</fullName>
    </submittedName>
</protein>
<sequence length="68" mass="7963">MGKDADESLRVSAEAVNTSIIQLLEFTWIIFQDERALLQKDVAEIIHSELPKRREDLSHYYCQKIKQT</sequence>
<feature type="non-terminal residue" evidence="1">
    <location>
        <position position="68"/>
    </location>
</feature>
<name>A0A5J4TH74_9EUKA</name>
<comment type="caution">
    <text evidence="1">The sequence shown here is derived from an EMBL/GenBank/DDBJ whole genome shotgun (WGS) entry which is preliminary data.</text>
</comment>
<dbReference type="AlphaFoldDB" id="A0A5J4TH74"/>